<dbReference type="AlphaFoldDB" id="A0A3N0V952"/>
<sequence length="256" mass="28181">MAPVVAGKRCANCPTPDKDYAPSSDEIPADVANTPDAVPREEPRSRYGNPPSYEALGERYEVLTEVPRNYQERGRASWYGKKFHGRRTASGEKYDMFAMTAAHKTLPLPTYARVTNLANNLSVVVKINDRGPFHPGRIVDLSYAAAAKIDLLHHGSSDVLLEVLTPDQGNQSIEEGAGRPRYLEVGRFDDPIEAIALQERLNRLGIAKTELIAEPNAAGDGEEQVLRAGPFRDFSSLEAARRKLQTQKIMANPVAE</sequence>
<dbReference type="NCBIfam" id="TIGR00413">
    <property type="entry name" value="rlpA"/>
    <property type="match status" value="1"/>
</dbReference>
<keyword evidence="1" id="KW-0732">Signal</keyword>
<feature type="region of interest" description="Disordered" evidence="6">
    <location>
        <begin position="1"/>
        <end position="53"/>
    </location>
</feature>
<dbReference type="SUPFAM" id="SSF50685">
    <property type="entry name" value="Barwin-like endoglucanases"/>
    <property type="match status" value="1"/>
</dbReference>
<keyword evidence="2 4" id="KW-0456">Lyase</keyword>
<evidence type="ECO:0000256" key="6">
    <source>
        <dbReference type="SAM" id="MobiDB-lite"/>
    </source>
</evidence>
<evidence type="ECO:0000259" key="7">
    <source>
        <dbReference type="PROSITE" id="PS51724"/>
    </source>
</evidence>
<proteinExistence type="inferred from homology"/>
<evidence type="ECO:0000256" key="5">
    <source>
        <dbReference type="RuleBase" id="RU003495"/>
    </source>
</evidence>
<dbReference type="InParanoid" id="A0A3N0V952"/>
<reference evidence="8 9" key="1">
    <citation type="submission" date="2018-10" db="EMBL/GenBank/DDBJ databases">
        <authorList>
            <person name="Chen W.-M."/>
        </authorList>
    </citation>
    <scope>NUCLEOTIDE SEQUENCE [LARGE SCALE GENOMIC DNA]</scope>
    <source>
        <strain evidence="8 9">THS-13</strain>
    </source>
</reference>
<evidence type="ECO:0000256" key="2">
    <source>
        <dbReference type="ARBA" id="ARBA00023239"/>
    </source>
</evidence>
<keyword evidence="9" id="KW-1185">Reference proteome</keyword>
<feature type="domain" description="SPOR" evidence="7">
    <location>
        <begin position="175"/>
        <end position="256"/>
    </location>
</feature>
<dbReference type="GO" id="GO:0071555">
    <property type="term" value="P:cell wall organization"/>
    <property type="evidence" value="ECO:0007669"/>
    <property type="project" value="UniProtKB-KW"/>
</dbReference>
<dbReference type="InterPro" id="IPR009009">
    <property type="entry name" value="RlpA-like_DPBB"/>
</dbReference>
<evidence type="ECO:0000313" key="9">
    <source>
        <dbReference type="Proteomes" id="UP000282106"/>
    </source>
</evidence>
<dbReference type="Pfam" id="PF03330">
    <property type="entry name" value="DPBB_1"/>
    <property type="match status" value="1"/>
</dbReference>
<evidence type="ECO:0000256" key="1">
    <source>
        <dbReference type="ARBA" id="ARBA00022729"/>
    </source>
</evidence>
<accession>A0A3N0V952</accession>
<gene>
    <name evidence="4" type="primary">rlpA</name>
    <name evidence="8" type="ORF">ED208_12865</name>
</gene>
<dbReference type="GO" id="GO:0009279">
    <property type="term" value="C:cell outer membrane"/>
    <property type="evidence" value="ECO:0007669"/>
    <property type="project" value="TreeGrafter"/>
</dbReference>
<comment type="similarity">
    <text evidence="4 5">Belongs to the RlpA family.</text>
</comment>
<dbReference type="PANTHER" id="PTHR34183:SF1">
    <property type="entry name" value="ENDOLYTIC PEPTIDOGLYCAN TRANSGLYCOSYLASE RLPA"/>
    <property type="match status" value="1"/>
</dbReference>
<comment type="caution">
    <text evidence="8">The sequence shown here is derived from an EMBL/GenBank/DDBJ whole genome shotgun (WGS) entry which is preliminary data.</text>
</comment>
<dbReference type="GO" id="GO:0008932">
    <property type="term" value="F:lytic endotransglycosylase activity"/>
    <property type="evidence" value="ECO:0007669"/>
    <property type="project" value="UniProtKB-UniRule"/>
</dbReference>
<dbReference type="HAMAP" id="MF_02071">
    <property type="entry name" value="RlpA"/>
    <property type="match status" value="1"/>
</dbReference>
<dbReference type="EC" id="4.2.2.-" evidence="4"/>
<dbReference type="InterPro" id="IPR036908">
    <property type="entry name" value="RlpA-like_sf"/>
</dbReference>
<evidence type="ECO:0000256" key="3">
    <source>
        <dbReference type="ARBA" id="ARBA00023316"/>
    </source>
</evidence>
<dbReference type="GO" id="GO:0000270">
    <property type="term" value="P:peptidoglycan metabolic process"/>
    <property type="evidence" value="ECO:0007669"/>
    <property type="project" value="UniProtKB-UniRule"/>
</dbReference>
<evidence type="ECO:0000313" key="8">
    <source>
        <dbReference type="EMBL" id="ROH88838.1"/>
    </source>
</evidence>
<dbReference type="InterPro" id="IPR007730">
    <property type="entry name" value="SPOR-like_dom"/>
</dbReference>
<dbReference type="InterPro" id="IPR034718">
    <property type="entry name" value="RlpA"/>
</dbReference>
<name>A0A3N0V952_9GAMM</name>
<protein>
    <recommendedName>
        <fullName evidence="4">Endolytic peptidoglycan transglycosylase RlpA</fullName>
        <ecNumber evidence="4">4.2.2.-</ecNumber>
    </recommendedName>
</protein>
<organism evidence="8 9">
    <name type="scientific">Stagnimonas aquatica</name>
    <dbReference type="NCBI Taxonomy" id="2689987"/>
    <lineage>
        <taxon>Bacteria</taxon>
        <taxon>Pseudomonadati</taxon>
        <taxon>Pseudomonadota</taxon>
        <taxon>Gammaproteobacteria</taxon>
        <taxon>Nevskiales</taxon>
        <taxon>Nevskiaceae</taxon>
        <taxon>Stagnimonas</taxon>
    </lineage>
</organism>
<dbReference type="Proteomes" id="UP000282106">
    <property type="component" value="Unassembled WGS sequence"/>
</dbReference>
<dbReference type="GO" id="GO:0042834">
    <property type="term" value="F:peptidoglycan binding"/>
    <property type="evidence" value="ECO:0007669"/>
    <property type="project" value="InterPro"/>
</dbReference>
<dbReference type="PROSITE" id="PS51724">
    <property type="entry name" value="SPOR"/>
    <property type="match status" value="1"/>
</dbReference>
<keyword evidence="3 4" id="KW-0961">Cell wall biogenesis/degradation</keyword>
<dbReference type="Gene3D" id="2.40.40.10">
    <property type="entry name" value="RlpA-like domain"/>
    <property type="match status" value="1"/>
</dbReference>
<comment type="function">
    <text evidence="4">Lytic transglycosylase with a strong preference for naked glycan strands that lack stem peptides.</text>
</comment>
<dbReference type="PANTHER" id="PTHR34183">
    <property type="entry name" value="ENDOLYTIC PEPTIDOGLYCAN TRANSGLYCOSYLASE RLPA"/>
    <property type="match status" value="1"/>
</dbReference>
<evidence type="ECO:0000256" key="4">
    <source>
        <dbReference type="HAMAP-Rule" id="MF_02071"/>
    </source>
</evidence>
<dbReference type="CDD" id="cd22268">
    <property type="entry name" value="DPBB_RlpA-like"/>
    <property type="match status" value="1"/>
</dbReference>
<dbReference type="EMBL" id="RJVO01000006">
    <property type="protein sequence ID" value="ROH88838.1"/>
    <property type="molecule type" value="Genomic_DNA"/>
</dbReference>
<dbReference type="InterPro" id="IPR012997">
    <property type="entry name" value="RplA"/>
</dbReference>